<feature type="signal peptide" evidence="10">
    <location>
        <begin position="1"/>
        <end position="24"/>
    </location>
</feature>
<evidence type="ECO:0000313" key="13">
    <source>
        <dbReference type="RefSeq" id="XP_048321749.2"/>
    </source>
</evidence>
<dbReference type="Proteomes" id="UP001652623">
    <property type="component" value="Chromosome 11"/>
</dbReference>
<dbReference type="GO" id="GO:0004601">
    <property type="term" value="F:peroxidase activity"/>
    <property type="evidence" value="ECO:0007669"/>
    <property type="project" value="UniProtKB-KW"/>
</dbReference>
<keyword evidence="6 10" id="KW-0479">Metal-binding</keyword>
<dbReference type="InterPro" id="IPR033905">
    <property type="entry name" value="Secretory_peroxidase"/>
</dbReference>
<evidence type="ECO:0000256" key="7">
    <source>
        <dbReference type="ARBA" id="ARBA00023002"/>
    </source>
</evidence>
<evidence type="ECO:0000256" key="6">
    <source>
        <dbReference type="ARBA" id="ARBA00022723"/>
    </source>
</evidence>
<dbReference type="PRINTS" id="PR00461">
    <property type="entry name" value="PLPEROXIDASE"/>
</dbReference>
<dbReference type="GeneID" id="107411406"/>
<evidence type="ECO:0000256" key="9">
    <source>
        <dbReference type="ARBA" id="ARBA00023157"/>
    </source>
</evidence>
<dbReference type="PRINTS" id="PR00458">
    <property type="entry name" value="PEROXIDASE"/>
</dbReference>
<evidence type="ECO:0000256" key="10">
    <source>
        <dbReference type="RuleBase" id="RU362060"/>
    </source>
</evidence>
<accession>A0ABM3I6R4</accession>
<organism evidence="12 13">
    <name type="scientific">Ziziphus jujuba</name>
    <name type="common">Chinese jujube</name>
    <name type="synonym">Ziziphus sativa</name>
    <dbReference type="NCBI Taxonomy" id="326968"/>
    <lineage>
        <taxon>Eukaryota</taxon>
        <taxon>Viridiplantae</taxon>
        <taxon>Streptophyta</taxon>
        <taxon>Embryophyta</taxon>
        <taxon>Tracheophyta</taxon>
        <taxon>Spermatophyta</taxon>
        <taxon>Magnoliopsida</taxon>
        <taxon>eudicotyledons</taxon>
        <taxon>Gunneridae</taxon>
        <taxon>Pentapetalae</taxon>
        <taxon>rosids</taxon>
        <taxon>fabids</taxon>
        <taxon>Rosales</taxon>
        <taxon>Rhamnaceae</taxon>
        <taxon>Paliureae</taxon>
        <taxon>Ziziphus</taxon>
    </lineage>
</organism>
<keyword evidence="12" id="KW-1185">Reference proteome</keyword>
<dbReference type="InterPro" id="IPR010255">
    <property type="entry name" value="Haem_peroxidase_sf"/>
</dbReference>
<dbReference type="CDD" id="cd00693">
    <property type="entry name" value="secretory_peroxidase"/>
    <property type="match status" value="1"/>
</dbReference>
<keyword evidence="9" id="KW-1015">Disulfide bond</keyword>
<evidence type="ECO:0000256" key="3">
    <source>
        <dbReference type="ARBA" id="ARBA00012313"/>
    </source>
</evidence>
<evidence type="ECO:0000259" key="11">
    <source>
        <dbReference type="PROSITE" id="PS50873"/>
    </source>
</evidence>
<comment type="cofactor">
    <cofactor evidence="10">
        <name>Ca(2+)</name>
        <dbReference type="ChEBI" id="CHEBI:29108"/>
    </cofactor>
    <text evidence="10">Binds 2 calcium ions per subunit.</text>
</comment>
<proteinExistence type="inferred from homology"/>
<dbReference type="PROSITE" id="PS50873">
    <property type="entry name" value="PEROXIDASE_4"/>
    <property type="match status" value="1"/>
</dbReference>
<dbReference type="PANTHER" id="PTHR31235">
    <property type="entry name" value="PEROXIDASE 25-RELATED"/>
    <property type="match status" value="1"/>
</dbReference>
<dbReference type="InterPro" id="IPR002016">
    <property type="entry name" value="Haem_peroxidase"/>
</dbReference>
<evidence type="ECO:0000256" key="2">
    <source>
        <dbReference type="ARBA" id="ARBA00002322"/>
    </source>
</evidence>
<evidence type="ECO:0000256" key="4">
    <source>
        <dbReference type="ARBA" id="ARBA00022559"/>
    </source>
</evidence>
<evidence type="ECO:0000256" key="8">
    <source>
        <dbReference type="ARBA" id="ARBA00023004"/>
    </source>
</evidence>
<name>A0ABM3I6R4_ZIZJJ</name>
<dbReference type="InterPro" id="IPR000823">
    <property type="entry name" value="Peroxidase_pln"/>
</dbReference>
<dbReference type="RefSeq" id="XP_048321749.2">
    <property type="nucleotide sequence ID" value="XM_048465792.2"/>
</dbReference>
<keyword evidence="10" id="KW-0732">Signal</keyword>
<comment type="similarity">
    <text evidence="10">Belongs to the peroxidase family. Classical plant (class III) peroxidase subfamily.</text>
</comment>
<keyword evidence="10" id="KW-0964">Secreted</keyword>
<dbReference type="EC" id="1.11.1.7" evidence="3 10"/>
<keyword evidence="8 10" id="KW-0408">Iron</keyword>
<dbReference type="PROSITE" id="PS00436">
    <property type="entry name" value="PEROXIDASE_2"/>
    <property type="match status" value="1"/>
</dbReference>
<dbReference type="Gene3D" id="1.10.420.10">
    <property type="entry name" value="Peroxidase, domain 2"/>
    <property type="match status" value="1"/>
</dbReference>
<dbReference type="SUPFAM" id="SSF48113">
    <property type="entry name" value="Heme-dependent peroxidases"/>
    <property type="match status" value="1"/>
</dbReference>
<evidence type="ECO:0000256" key="1">
    <source>
        <dbReference type="ARBA" id="ARBA00000189"/>
    </source>
</evidence>
<protein>
    <recommendedName>
        <fullName evidence="3 10">Peroxidase</fullName>
        <ecNumber evidence="3 10">1.11.1.7</ecNumber>
    </recommendedName>
</protein>
<keyword evidence="4 10" id="KW-0575">Peroxidase</keyword>
<comment type="subcellular location">
    <subcellularLocation>
        <location evidence="10">Secreted</location>
    </subcellularLocation>
</comment>
<comment type="cofactor">
    <cofactor evidence="10">
        <name>heme b</name>
        <dbReference type="ChEBI" id="CHEBI:60344"/>
    </cofactor>
    <text evidence="10">Binds 1 heme b (iron(II)-protoporphyrin IX) group per subunit.</text>
</comment>
<keyword evidence="7 10" id="KW-0560">Oxidoreductase</keyword>
<keyword evidence="5 10" id="KW-0349">Heme</keyword>
<sequence>MRPRTVSVLVSLLLFIASSNVCNGGKLKKDFYGKDCPRLEETVRQITWEKVGENRSVAAKLLRLHFHDCFVRGCDASLLLDSVEGNSTEKKAIPNGSVSGYEIIDEIKAKLEEECPNTVSCADIVALAARDAVSYQFGRSMWQVFTGRKDGKVSLATEAARDLPSAFANYTTLKQQFANKGLNVFDLLALSGAHTIGVARCGVFARRVFNFTGKGDKDPALDSSYAKVLKTKCSNPPNPNITVELDRNSEFRFDSHYFVALNRNQSLLASDAALLTDRNAARIARDFENFFVFMSQFSRSIKKMSEIGVITRVGDKGEIRKNCRKVNA</sequence>
<keyword evidence="10" id="KW-0106">Calcium</keyword>
<evidence type="ECO:0000313" key="12">
    <source>
        <dbReference type="Proteomes" id="UP001652623"/>
    </source>
</evidence>
<comment type="catalytic activity">
    <reaction evidence="1 10">
        <text>2 a phenolic donor + H2O2 = 2 a phenolic radical donor + 2 H2O</text>
        <dbReference type="Rhea" id="RHEA:56136"/>
        <dbReference type="ChEBI" id="CHEBI:15377"/>
        <dbReference type="ChEBI" id="CHEBI:16240"/>
        <dbReference type="ChEBI" id="CHEBI:139520"/>
        <dbReference type="ChEBI" id="CHEBI:139521"/>
        <dbReference type="EC" id="1.11.1.7"/>
    </reaction>
</comment>
<evidence type="ECO:0000256" key="5">
    <source>
        <dbReference type="ARBA" id="ARBA00022617"/>
    </source>
</evidence>
<comment type="function">
    <text evidence="2">Removal of H(2)O(2), oxidation of toxic reductants, biosynthesis and degradation of lignin, suberization, auxin catabolism, response to environmental stresses such as wounding, pathogen attack and oxidative stress. These functions might be dependent on each isozyme/isoform in each plant tissue.</text>
</comment>
<gene>
    <name evidence="13" type="primary">LOC107411406</name>
</gene>
<feature type="chain" id="PRO_5045004730" description="Peroxidase" evidence="10">
    <location>
        <begin position="25"/>
        <end position="328"/>
    </location>
</feature>
<dbReference type="Pfam" id="PF00141">
    <property type="entry name" value="peroxidase"/>
    <property type="match status" value="1"/>
</dbReference>
<feature type="domain" description="Plant heme peroxidase family profile" evidence="11">
    <location>
        <begin position="26"/>
        <end position="327"/>
    </location>
</feature>
<reference evidence="13" key="1">
    <citation type="submission" date="2025-08" db="UniProtKB">
        <authorList>
            <consortium name="RefSeq"/>
        </authorList>
    </citation>
    <scope>IDENTIFICATION</scope>
    <source>
        <tissue evidence="13">Seedling</tissue>
    </source>
</reference>
<dbReference type="Gene3D" id="1.10.520.10">
    <property type="match status" value="1"/>
</dbReference>
<keyword evidence="10" id="KW-0376">Hydrogen peroxide</keyword>
<dbReference type="InterPro" id="IPR019794">
    <property type="entry name" value="Peroxidases_AS"/>
</dbReference>